<feature type="transmembrane region" description="Helical" evidence="13">
    <location>
        <begin position="212"/>
        <end position="233"/>
    </location>
</feature>
<keyword evidence="5" id="KW-0631">Potassium channel</keyword>
<reference evidence="15 16" key="1">
    <citation type="submission" date="2020-04" db="EMBL/GenBank/DDBJ databases">
        <authorList>
            <person name="Laetsch R D."/>
            <person name="Stevens L."/>
            <person name="Kumar S."/>
            <person name="Blaxter L. M."/>
        </authorList>
    </citation>
    <scope>NUCLEOTIDE SEQUENCE [LARGE SCALE GENOMIC DNA]</scope>
</reference>
<dbReference type="GO" id="GO:0005886">
    <property type="term" value="C:plasma membrane"/>
    <property type="evidence" value="ECO:0007669"/>
    <property type="project" value="TreeGrafter"/>
</dbReference>
<comment type="subcellular location">
    <subcellularLocation>
        <location evidence="1">Membrane</location>
        <topology evidence="1">Multi-pass membrane protein</topology>
    </subcellularLocation>
</comment>
<keyword evidence="8" id="KW-0406">Ion transport</keyword>
<evidence type="ECO:0000256" key="7">
    <source>
        <dbReference type="ARBA" id="ARBA00022989"/>
    </source>
</evidence>
<keyword evidence="7 13" id="KW-1133">Transmembrane helix</keyword>
<evidence type="ECO:0000256" key="1">
    <source>
        <dbReference type="ARBA" id="ARBA00004141"/>
    </source>
</evidence>
<evidence type="ECO:0000256" key="10">
    <source>
        <dbReference type="ARBA" id="ARBA00023303"/>
    </source>
</evidence>
<evidence type="ECO:0000313" key="15">
    <source>
        <dbReference type="EMBL" id="CAB3401128.1"/>
    </source>
</evidence>
<dbReference type="InterPro" id="IPR047871">
    <property type="entry name" value="K_chnl_Slo-like"/>
</dbReference>
<evidence type="ECO:0000259" key="14">
    <source>
        <dbReference type="PROSITE" id="PS51201"/>
    </source>
</evidence>
<dbReference type="AlphaFoldDB" id="A0A8S1EBS9"/>
<evidence type="ECO:0000256" key="8">
    <source>
        <dbReference type="ARBA" id="ARBA00023065"/>
    </source>
</evidence>
<evidence type="ECO:0000256" key="2">
    <source>
        <dbReference type="ARBA" id="ARBA00022448"/>
    </source>
</evidence>
<dbReference type="FunFam" id="3.40.50.720:FF:000532">
    <property type="entry name" value="SLOwpoke potassium channel family"/>
    <property type="match status" value="1"/>
</dbReference>
<dbReference type="InterPro" id="IPR003929">
    <property type="entry name" value="K_chnl_BK_asu"/>
</dbReference>
<keyword evidence="3" id="KW-0633">Potassium transport</keyword>
<evidence type="ECO:0000256" key="4">
    <source>
        <dbReference type="ARBA" id="ARBA00022692"/>
    </source>
</evidence>
<keyword evidence="10" id="KW-0407">Ion channel</keyword>
<dbReference type="Gene3D" id="1.10.287.70">
    <property type="match status" value="1"/>
</dbReference>
<dbReference type="GO" id="GO:0005228">
    <property type="term" value="F:intracellular sodium-activated potassium channel activity"/>
    <property type="evidence" value="ECO:0007669"/>
    <property type="project" value="TreeGrafter"/>
</dbReference>
<dbReference type="EMBL" id="CADEPM010000002">
    <property type="protein sequence ID" value="CAB3401128.1"/>
    <property type="molecule type" value="Genomic_DNA"/>
</dbReference>
<evidence type="ECO:0000256" key="12">
    <source>
        <dbReference type="SAM" id="MobiDB-lite"/>
    </source>
</evidence>
<dbReference type="Pfam" id="PF07885">
    <property type="entry name" value="Ion_trans_2"/>
    <property type="match status" value="1"/>
</dbReference>
<keyword evidence="4 13" id="KW-0812">Transmembrane</keyword>
<dbReference type="PANTHER" id="PTHR10027">
    <property type="entry name" value="CALCIUM-ACTIVATED POTASSIUM CHANNEL ALPHA CHAIN"/>
    <property type="match status" value="1"/>
</dbReference>
<feature type="domain" description="RCK N-terminal" evidence="14">
    <location>
        <begin position="317"/>
        <end position="453"/>
    </location>
</feature>
<dbReference type="FunFam" id="1.10.287.70:FF:000188">
    <property type="entry name" value="SLOwpoke potassium channel family"/>
    <property type="match status" value="1"/>
</dbReference>
<dbReference type="InterPro" id="IPR003148">
    <property type="entry name" value="RCK_N"/>
</dbReference>
<feature type="compositionally biased region" description="Polar residues" evidence="12">
    <location>
        <begin position="15"/>
        <end position="26"/>
    </location>
</feature>
<feature type="transmembrane region" description="Helical" evidence="13">
    <location>
        <begin position="122"/>
        <end position="144"/>
    </location>
</feature>
<evidence type="ECO:0000256" key="6">
    <source>
        <dbReference type="ARBA" id="ARBA00022958"/>
    </source>
</evidence>
<keyword evidence="16" id="KW-1185">Reference proteome</keyword>
<feature type="transmembrane region" description="Helical" evidence="13">
    <location>
        <begin position="245"/>
        <end position="264"/>
    </location>
</feature>
<organism evidence="15 16">
    <name type="scientific">Caenorhabditis bovis</name>
    <dbReference type="NCBI Taxonomy" id="2654633"/>
    <lineage>
        <taxon>Eukaryota</taxon>
        <taxon>Metazoa</taxon>
        <taxon>Ecdysozoa</taxon>
        <taxon>Nematoda</taxon>
        <taxon>Chromadorea</taxon>
        <taxon>Rhabditida</taxon>
        <taxon>Rhabditina</taxon>
        <taxon>Rhabditomorpha</taxon>
        <taxon>Rhabditoidea</taxon>
        <taxon>Rhabditidae</taxon>
        <taxon>Peloderinae</taxon>
        <taxon>Caenorhabditis</taxon>
    </lineage>
</organism>
<dbReference type="GO" id="GO:0015271">
    <property type="term" value="F:outward rectifier potassium channel activity"/>
    <property type="evidence" value="ECO:0007669"/>
    <property type="project" value="TreeGrafter"/>
</dbReference>
<dbReference type="Proteomes" id="UP000494206">
    <property type="component" value="Unassembled WGS sequence"/>
</dbReference>
<evidence type="ECO:0000256" key="13">
    <source>
        <dbReference type="SAM" id="Phobius"/>
    </source>
</evidence>
<dbReference type="InterPro" id="IPR013099">
    <property type="entry name" value="K_chnl_dom"/>
</dbReference>
<keyword evidence="6" id="KW-0630">Potassium</keyword>
<accession>A0A8S1EBS9</accession>
<protein>
    <recommendedName>
        <fullName evidence="14">RCK N-terminal domain-containing protein</fullName>
    </recommendedName>
</protein>
<dbReference type="FunFam" id="3.40.50.720:FF:000034">
    <property type="entry name" value="Potassium channel subfamily T member 1"/>
    <property type="match status" value="1"/>
</dbReference>
<evidence type="ECO:0000256" key="5">
    <source>
        <dbReference type="ARBA" id="ARBA00022826"/>
    </source>
</evidence>
<dbReference type="Gene3D" id="3.40.50.720">
    <property type="entry name" value="NAD(P)-binding Rossmann-like Domain"/>
    <property type="match status" value="2"/>
</dbReference>
<dbReference type="PROSITE" id="PS51201">
    <property type="entry name" value="RCK_N"/>
    <property type="match status" value="1"/>
</dbReference>
<dbReference type="Pfam" id="PF22614">
    <property type="entry name" value="Slo-like_RCK"/>
    <property type="match status" value="2"/>
</dbReference>
<dbReference type="SUPFAM" id="SSF81324">
    <property type="entry name" value="Voltage-gated potassium channels"/>
    <property type="match status" value="1"/>
</dbReference>
<comment type="catalytic activity">
    <reaction evidence="11">
        <text>K(+)(in) = K(+)(out)</text>
        <dbReference type="Rhea" id="RHEA:29463"/>
        <dbReference type="ChEBI" id="CHEBI:29103"/>
    </reaction>
</comment>
<keyword evidence="9 13" id="KW-0472">Membrane</keyword>
<sequence length="1105" mass="126721">MNSEDNRLNELIPSRKTSTNGISPAASQQQIADTIARMQYGVETSFKSRLQQYFIENQKSSLRIRLFNVFIKLLSCIIYCVRVVNDSRQYPKPFPYTNKVEVDETITIYDYLLWVDFDRETWLIQTIVATISMAETVLIFYLSYSGSVVRLLVNIHFLLELVTSFPFILSIFIPSLRNLFVPVFLNCWLAKGALQAMMNDLNRSSFISSSALFRQLLLLFSVLICLIFTGMCSIEHLQRARGKRIDLFSSFYFVMVTFSTVGYGDWYPDYWMSQLCVVILICVALGLIPKQLEELGQTWSERQKSGTDFGGWSGGVEEHVVVTITFLEVEFIRDFLEEFYAHPENQRVQVVLLSPAELDNQTRMLLKIPLWNNRVHYVRGSSLRDEDLERAKVANAKACFVLSARHVNRKVTTDEHTILRSWAIKDFAPNVKQYVQIFRAETKMHIEHAEVLICEDEFKYALLANNCICPGISTFITLLMHTSRGEEGQKSTEPWHKVYGFHSGNEMYQIKVMDSKFFGDFVDKSFSYTSFHAHKAYGIGLIAVSPDGDTSQMKMNPGLNHIIKPNDIVYYMGLTNEESLFDFRKDLRNQQRRANVASTIANIGSVAMDMPTVGKTELNKRKKKKKEKAGDEINLIEVGDQVQSSRRPSIAMVTEGKLESSSDSDTEEYCEKCRGVCIQHKLQRSYPQVRTYIGTSNTVCHMMKEKRNLCCLKLDQKCAHKSATAAHEYQWRNRPIILAADKTSSGMYNLVIPLRAYYRPVHDLHPIILLLELSEEDSLNPAFLDAIAYFPDIYWMKGKIGNLDCLLRAGVSNAEHVVVVKETAVLAEEHFADCSTIITVQKIHRMFPRLRMITELTHATNMRFVQFNPNNAYSLAQSRFEKKERKRGSHMPFMFRLPFAQGGVFSANMMDRLLYQAMIKPFVVDLVRLLLGIDQTSGGGYLTSFVITEEDLWIKNYGRLYQKLCSSVADIPIGIFRTKRMDAKTVSLDLKEQCKDYELSEMERNKDMYDHVKNRMRILGIKESNTLIEGGDDMAYISYVIINPAPDLVLEARDIVYVIRSPIRKDATNKRINPRRGLRRSRNVTETMDGAPGIVPTIVIDENDM</sequence>
<name>A0A8S1EBS9_9PELO</name>
<gene>
    <name evidence="15" type="ORF">CBOVIS_LOCUS3924</name>
</gene>
<feature type="transmembrane region" description="Helical" evidence="13">
    <location>
        <begin position="66"/>
        <end position="84"/>
    </location>
</feature>
<evidence type="ECO:0000313" key="16">
    <source>
        <dbReference type="Proteomes" id="UP000494206"/>
    </source>
</evidence>
<evidence type="ECO:0000256" key="3">
    <source>
        <dbReference type="ARBA" id="ARBA00022538"/>
    </source>
</evidence>
<feature type="transmembrane region" description="Helical" evidence="13">
    <location>
        <begin position="151"/>
        <end position="173"/>
    </location>
</feature>
<comment type="caution">
    <text evidence="15">The sequence shown here is derived from an EMBL/GenBank/DDBJ whole genome shotgun (WGS) entry which is preliminary data.</text>
</comment>
<evidence type="ECO:0000256" key="9">
    <source>
        <dbReference type="ARBA" id="ARBA00023136"/>
    </source>
</evidence>
<dbReference type="PANTHER" id="PTHR10027:SF10">
    <property type="entry name" value="SLOWPOKE 2, ISOFORM D"/>
    <property type="match status" value="1"/>
</dbReference>
<evidence type="ECO:0000256" key="11">
    <source>
        <dbReference type="ARBA" id="ARBA00034430"/>
    </source>
</evidence>
<keyword evidence="2" id="KW-0813">Transport</keyword>
<feature type="region of interest" description="Disordered" evidence="12">
    <location>
        <begin position="1"/>
        <end position="26"/>
    </location>
</feature>
<proteinExistence type="predicted"/>
<dbReference type="OrthoDB" id="257992at2759"/>
<dbReference type="Pfam" id="PF03493">
    <property type="entry name" value="BK_channel_a"/>
    <property type="match status" value="1"/>
</dbReference>